<feature type="domain" description="Reverse transcriptase Ty1/copia-type" evidence="1">
    <location>
        <begin position="3"/>
        <end position="90"/>
    </location>
</feature>
<dbReference type="AlphaFoldDB" id="A0A151SG44"/>
<sequence length="192" mass="22486">MPLFRKKFGTDFTVEQIYGDDIIFCVTNESLCKDFSKLVHNEFEMRMMGKLKFFLGLQIKQIDKDIYIHQHKYIKELLSKFKMNECNAYTYAFICGLSKDKLGKPIDQTIYKGTVGSLLYLTTSRPNIMFSVCLCTKFQSNPIESHLKVVKHIFRYLAGSINLSLFYEKNNNFRLVRFCDVDYARDRICGPT</sequence>
<evidence type="ECO:0000313" key="2">
    <source>
        <dbReference type="EMBL" id="KYP53776.1"/>
    </source>
</evidence>
<dbReference type="EMBL" id="KQ483411">
    <property type="protein sequence ID" value="KYP53776.1"/>
    <property type="molecule type" value="Genomic_DNA"/>
</dbReference>
<evidence type="ECO:0000313" key="3">
    <source>
        <dbReference type="Proteomes" id="UP000075243"/>
    </source>
</evidence>
<gene>
    <name evidence="2" type="ORF">KK1_024350</name>
</gene>
<dbReference type="Proteomes" id="UP000075243">
    <property type="component" value="Unassembled WGS sequence"/>
</dbReference>
<organism evidence="2 3">
    <name type="scientific">Cajanus cajan</name>
    <name type="common">Pigeon pea</name>
    <name type="synonym">Cajanus indicus</name>
    <dbReference type="NCBI Taxonomy" id="3821"/>
    <lineage>
        <taxon>Eukaryota</taxon>
        <taxon>Viridiplantae</taxon>
        <taxon>Streptophyta</taxon>
        <taxon>Embryophyta</taxon>
        <taxon>Tracheophyta</taxon>
        <taxon>Spermatophyta</taxon>
        <taxon>Magnoliopsida</taxon>
        <taxon>eudicotyledons</taxon>
        <taxon>Gunneridae</taxon>
        <taxon>Pentapetalae</taxon>
        <taxon>rosids</taxon>
        <taxon>fabids</taxon>
        <taxon>Fabales</taxon>
        <taxon>Fabaceae</taxon>
        <taxon>Papilionoideae</taxon>
        <taxon>50 kb inversion clade</taxon>
        <taxon>NPAAA clade</taxon>
        <taxon>indigoferoid/millettioid clade</taxon>
        <taxon>Phaseoleae</taxon>
        <taxon>Cajanus</taxon>
    </lineage>
</organism>
<proteinExistence type="predicted"/>
<keyword evidence="3" id="KW-1185">Reference proteome</keyword>
<dbReference type="Pfam" id="PF07727">
    <property type="entry name" value="RVT_2"/>
    <property type="match status" value="1"/>
</dbReference>
<accession>A0A151SG44</accession>
<dbReference type="Gramene" id="C.cajan_23663.t">
    <property type="protein sequence ID" value="C.cajan_23663.t.cds1"/>
    <property type="gene ID" value="C.cajan_23663"/>
</dbReference>
<name>A0A151SG44_CAJCA</name>
<dbReference type="PANTHER" id="PTHR11439:SF442">
    <property type="entry name" value="CYSTEINE-RICH RLK (RECEPTOR-LIKE PROTEIN KINASE) 8"/>
    <property type="match status" value="1"/>
</dbReference>
<protein>
    <recommendedName>
        <fullName evidence="1">Reverse transcriptase Ty1/copia-type domain-containing protein</fullName>
    </recommendedName>
</protein>
<reference evidence="2" key="1">
    <citation type="journal article" date="2012" name="Nat. Biotechnol.">
        <title>Draft genome sequence of pigeonpea (Cajanus cajan), an orphan legume crop of resource-poor farmers.</title>
        <authorList>
            <person name="Varshney R.K."/>
            <person name="Chen W."/>
            <person name="Li Y."/>
            <person name="Bharti A.K."/>
            <person name="Saxena R.K."/>
            <person name="Schlueter J.A."/>
            <person name="Donoghue M.T."/>
            <person name="Azam S."/>
            <person name="Fan G."/>
            <person name="Whaley A.M."/>
            <person name="Farmer A.D."/>
            <person name="Sheridan J."/>
            <person name="Iwata A."/>
            <person name="Tuteja R."/>
            <person name="Penmetsa R.V."/>
            <person name="Wu W."/>
            <person name="Upadhyaya H.D."/>
            <person name="Yang S.P."/>
            <person name="Shah T."/>
            <person name="Saxena K.B."/>
            <person name="Michael T."/>
            <person name="McCombie W.R."/>
            <person name="Yang B."/>
            <person name="Zhang G."/>
            <person name="Yang H."/>
            <person name="Wang J."/>
            <person name="Spillane C."/>
            <person name="Cook D.R."/>
            <person name="May G.D."/>
            <person name="Xu X."/>
            <person name="Jackson S.A."/>
        </authorList>
    </citation>
    <scope>NUCLEOTIDE SEQUENCE [LARGE SCALE GENOMIC DNA]</scope>
</reference>
<evidence type="ECO:0000259" key="1">
    <source>
        <dbReference type="Pfam" id="PF07727"/>
    </source>
</evidence>
<dbReference type="InterPro" id="IPR013103">
    <property type="entry name" value="RVT_2"/>
</dbReference>
<dbReference type="PANTHER" id="PTHR11439">
    <property type="entry name" value="GAG-POL-RELATED RETROTRANSPOSON"/>
    <property type="match status" value="1"/>
</dbReference>